<sequence length="156" mass="16471">MSSFLFKALIVAFSAAAIVSSSAVPGARRDVTISARDFSECTTEDCVCGQTCRFAECSPSTGPTFETDDCVTLTNTLLARTGTFFVAAGAQQVETYGTCTYTFENDFPITLEYCWDDFGNAGLANASGCETTTTETVGGKCDAESGLWFVQSSALA</sequence>
<protein>
    <submittedName>
        <fullName evidence="2">Uncharacterized protein</fullName>
    </submittedName>
</protein>
<evidence type="ECO:0000313" key="3">
    <source>
        <dbReference type="Proteomes" id="UP000076722"/>
    </source>
</evidence>
<dbReference type="Proteomes" id="UP000076722">
    <property type="component" value="Unassembled WGS sequence"/>
</dbReference>
<keyword evidence="3" id="KW-1185">Reference proteome</keyword>
<keyword evidence="1" id="KW-0732">Signal</keyword>
<dbReference type="STRING" id="1314777.A0A164PJU5"/>
<organism evidence="2 3">
    <name type="scientific">Sistotremastrum niveocremeum HHB9708</name>
    <dbReference type="NCBI Taxonomy" id="1314777"/>
    <lineage>
        <taxon>Eukaryota</taxon>
        <taxon>Fungi</taxon>
        <taxon>Dikarya</taxon>
        <taxon>Basidiomycota</taxon>
        <taxon>Agaricomycotina</taxon>
        <taxon>Agaricomycetes</taxon>
        <taxon>Sistotremastrales</taxon>
        <taxon>Sistotremastraceae</taxon>
        <taxon>Sertulicium</taxon>
        <taxon>Sertulicium niveocremeum</taxon>
    </lineage>
</organism>
<gene>
    <name evidence="2" type="ORF">SISNIDRAFT_552418</name>
</gene>
<dbReference type="AlphaFoldDB" id="A0A164PJU5"/>
<name>A0A164PJU5_9AGAM</name>
<reference evidence="2 3" key="1">
    <citation type="journal article" date="2016" name="Mol. Biol. Evol.">
        <title>Comparative Genomics of Early-Diverging Mushroom-Forming Fungi Provides Insights into the Origins of Lignocellulose Decay Capabilities.</title>
        <authorList>
            <person name="Nagy L.G."/>
            <person name="Riley R."/>
            <person name="Tritt A."/>
            <person name="Adam C."/>
            <person name="Daum C."/>
            <person name="Floudas D."/>
            <person name="Sun H."/>
            <person name="Yadav J.S."/>
            <person name="Pangilinan J."/>
            <person name="Larsson K.H."/>
            <person name="Matsuura K."/>
            <person name="Barry K."/>
            <person name="Labutti K."/>
            <person name="Kuo R."/>
            <person name="Ohm R.A."/>
            <person name="Bhattacharya S.S."/>
            <person name="Shirouzu T."/>
            <person name="Yoshinaga Y."/>
            <person name="Martin F.M."/>
            <person name="Grigoriev I.V."/>
            <person name="Hibbett D.S."/>
        </authorList>
    </citation>
    <scope>NUCLEOTIDE SEQUENCE [LARGE SCALE GENOMIC DNA]</scope>
    <source>
        <strain evidence="2 3">HHB9708</strain>
    </source>
</reference>
<dbReference type="EMBL" id="KV419433">
    <property type="protein sequence ID" value="KZS88801.1"/>
    <property type="molecule type" value="Genomic_DNA"/>
</dbReference>
<evidence type="ECO:0000256" key="1">
    <source>
        <dbReference type="SAM" id="SignalP"/>
    </source>
</evidence>
<evidence type="ECO:0000313" key="2">
    <source>
        <dbReference type="EMBL" id="KZS88801.1"/>
    </source>
</evidence>
<accession>A0A164PJU5</accession>
<proteinExistence type="predicted"/>
<feature type="signal peptide" evidence="1">
    <location>
        <begin position="1"/>
        <end position="23"/>
    </location>
</feature>
<feature type="chain" id="PRO_5007852338" evidence="1">
    <location>
        <begin position="24"/>
        <end position="156"/>
    </location>
</feature>